<evidence type="ECO:0000256" key="1">
    <source>
        <dbReference type="ARBA" id="ARBA00001206"/>
    </source>
</evidence>
<dbReference type="GO" id="GO:0005737">
    <property type="term" value="C:cytoplasm"/>
    <property type="evidence" value="ECO:0007669"/>
    <property type="project" value="UniProtKB-SubCell"/>
</dbReference>
<evidence type="ECO:0000256" key="5">
    <source>
        <dbReference type="ARBA" id="ARBA00011738"/>
    </source>
</evidence>
<dbReference type="PANTHER" id="PTHR34265">
    <property type="entry name" value="TYPE III PANTOTHENATE KINASE"/>
    <property type="match status" value="1"/>
</dbReference>
<dbReference type="UniPathway" id="UPA00241">
    <property type="reaction ID" value="UER00352"/>
</dbReference>
<keyword evidence="18" id="KW-1185">Reference proteome</keyword>
<gene>
    <name evidence="16" type="primary">coaX</name>
    <name evidence="17" type="ORF">SAMN05660686_00258</name>
</gene>
<dbReference type="Proteomes" id="UP000198615">
    <property type="component" value="Unassembled WGS sequence"/>
</dbReference>
<organism evidence="17 18">
    <name type="scientific">Thalassobaculum litoreum DSM 18839</name>
    <dbReference type="NCBI Taxonomy" id="1123362"/>
    <lineage>
        <taxon>Bacteria</taxon>
        <taxon>Pseudomonadati</taxon>
        <taxon>Pseudomonadota</taxon>
        <taxon>Alphaproteobacteria</taxon>
        <taxon>Rhodospirillales</taxon>
        <taxon>Thalassobaculaceae</taxon>
        <taxon>Thalassobaculum</taxon>
    </lineage>
</organism>
<dbReference type="Pfam" id="PF03309">
    <property type="entry name" value="Pan_kinase"/>
    <property type="match status" value="1"/>
</dbReference>
<evidence type="ECO:0000256" key="16">
    <source>
        <dbReference type="HAMAP-Rule" id="MF_01274"/>
    </source>
</evidence>
<dbReference type="SUPFAM" id="SSF53067">
    <property type="entry name" value="Actin-like ATPase domain"/>
    <property type="match status" value="2"/>
</dbReference>
<keyword evidence="12 16" id="KW-0630">Potassium</keyword>
<dbReference type="RefSeq" id="WP_028794893.1">
    <property type="nucleotide sequence ID" value="NZ_FNBW01000001.1"/>
</dbReference>
<keyword evidence="8 16" id="KW-0808">Transferase</keyword>
<dbReference type="OrthoDB" id="9804707at2"/>
<comment type="pathway">
    <text evidence="4 16">Cofactor biosynthesis; coenzyme A biosynthesis; CoA from (R)-pantothenate: step 1/5.</text>
</comment>
<feature type="active site" description="Proton acceptor" evidence="16">
    <location>
        <position position="112"/>
    </location>
</feature>
<dbReference type="NCBIfam" id="TIGR00671">
    <property type="entry name" value="baf"/>
    <property type="match status" value="1"/>
</dbReference>
<dbReference type="PANTHER" id="PTHR34265:SF1">
    <property type="entry name" value="TYPE III PANTOTHENATE KINASE"/>
    <property type="match status" value="1"/>
</dbReference>
<dbReference type="GO" id="GO:0004594">
    <property type="term" value="F:pantothenate kinase activity"/>
    <property type="evidence" value="ECO:0007669"/>
    <property type="project" value="UniProtKB-UniRule"/>
</dbReference>
<dbReference type="AlphaFoldDB" id="A0A8G2BEP8"/>
<dbReference type="GO" id="GO:0046872">
    <property type="term" value="F:metal ion binding"/>
    <property type="evidence" value="ECO:0007669"/>
    <property type="project" value="UniProtKB-KW"/>
</dbReference>
<comment type="similarity">
    <text evidence="14 16">Belongs to the type III pantothenate kinase family.</text>
</comment>
<dbReference type="NCBIfam" id="NF009844">
    <property type="entry name" value="PRK13318.1-2"/>
    <property type="match status" value="1"/>
</dbReference>
<dbReference type="CDD" id="cd24015">
    <property type="entry name" value="ASKHA_NBD_PanK-III"/>
    <property type="match status" value="1"/>
</dbReference>
<keyword evidence="7 16" id="KW-0963">Cytoplasm</keyword>
<comment type="function">
    <text evidence="16">Catalyzes the phosphorylation of pantothenate (Pan), the first step in CoA biosynthesis.</text>
</comment>
<evidence type="ECO:0000256" key="2">
    <source>
        <dbReference type="ARBA" id="ARBA00001958"/>
    </source>
</evidence>
<evidence type="ECO:0000313" key="17">
    <source>
        <dbReference type="EMBL" id="SDF10279.1"/>
    </source>
</evidence>
<evidence type="ECO:0000256" key="15">
    <source>
        <dbReference type="ARBA" id="ARBA00040883"/>
    </source>
</evidence>
<name>A0A8G2BEP8_9PROT</name>
<evidence type="ECO:0000313" key="18">
    <source>
        <dbReference type="Proteomes" id="UP000198615"/>
    </source>
</evidence>
<comment type="cofactor">
    <cofactor evidence="2">
        <name>K(+)</name>
        <dbReference type="ChEBI" id="CHEBI:29103"/>
    </cofactor>
</comment>
<evidence type="ECO:0000256" key="3">
    <source>
        <dbReference type="ARBA" id="ARBA00004496"/>
    </source>
</evidence>
<comment type="subunit">
    <text evidence="5 16">Homodimer.</text>
</comment>
<dbReference type="Gene3D" id="3.30.420.40">
    <property type="match status" value="2"/>
</dbReference>
<feature type="binding site" evidence="16">
    <location>
        <begin position="110"/>
        <end position="113"/>
    </location>
    <ligand>
        <name>substrate</name>
    </ligand>
</feature>
<comment type="catalytic activity">
    <reaction evidence="1 16">
        <text>(R)-pantothenate + ATP = (R)-4'-phosphopantothenate + ADP + H(+)</text>
        <dbReference type="Rhea" id="RHEA:16373"/>
        <dbReference type="ChEBI" id="CHEBI:10986"/>
        <dbReference type="ChEBI" id="CHEBI:15378"/>
        <dbReference type="ChEBI" id="CHEBI:29032"/>
        <dbReference type="ChEBI" id="CHEBI:30616"/>
        <dbReference type="ChEBI" id="CHEBI:456216"/>
        <dbReference type="EC" id="2.7.1.33"/>
    </reaction>
</comment>
<comment type="caution">
    <text evidence="17">The sequence shown here is derived from an EMBL/GenBank/DDBJ whole genome shotgun (WGS) entry which is preliminary data.</text>
</comment>
<dbReference type="GO" id="GO:0015937">
    <property type="term" value="P:coenzyme A biosynthetic process"/>
    <property type="evidence" value="ECO:0007669"/>
    <property type="project" value="UniProtKB-UniRule"/>
</dbReference>
<proteinExistence type="inferred from homology"/>
<keyword evidence="13 16" id="KW-0173">Coenzyme A biosynthesis</keyword>
<dbReference type="HAMAP" id="MF_01274">
    <property type="entry name" value="Pantothen_kinase_3"/>
    <property type="match status" value="1"/>
</dbReference>
<feature type="binding site" evidence="16">
    <location>
        <position position="196"/>
    </location>
    <ligand>
        <name>substrate</name>
    </ligand>
</feature>
<dbReference type="InterPro" id="IPR043129">
    <property type="entry name" value="ATPase_NBD"/>
</dbReference>
<evidence type="ECO:0000256" key="8">
    <source>
        <dbReference type="ARBA" id="ARBA00022679"/>
    </source>
</evidence>
<comment type="cofactor">
    <cofactor evidence="16">
        <name>NH4(+)</name>
        <dbReference type="ChEBI" id="CHEBI:28938"/>
    </cofactor>
    <cofactor evidence="16">
        <name>K(+)</name>
        <dbReference type="ChEBI" id="CHEBI:29103"/>
    </cofactor>
    <text evidence="16">A monovalent cation. Ammonium or potassium.</text>
</comment>
<reference evidence="17 18" key="1">
    <citation type="submission" date="2016-10" db="EMBL/GenBank/DDBJ databases">
        <authorList>
            <person name="Varghese N."/>
            <person name="Submissions S."/>
        </authorList>
    </citation>
    <scope>NUCLEOTIDE SEQUENCE [LARGE SCALE GENOMIC DNA]</scope>
    <source>
        <strain evidence="17 18">DSM 18839</strain>
    </source>
</reference>
<evidence type="ECO:0000256" key="12">
    <source>
        <dbReference type="ARBA" id="ARBA00022958"/>
    </source>
</evidence>
<feature type="binding site" evidence="16">
    <location>
        <position position="135"/>
    </location>
    <ligand>
        <name>ATP</name>
        <dbReference type="ChEBI" id="CHEBI:30616"/>
    </ligand>
</feature>
<dbReference type="EC" id="2.7.1.33" evidence="6 16"/>
<evidence type="ECO:0000256" key="4">
    <source>
        <dbReference type="ARBA" id="ARBA00005225"/>
    </source>
</evidence>
<dbReference type="EMBL" id="FNBW01000001">
    <property type="protein sequence ID" value="SDF10279.1"/>
    <property type="molecule type" value="Genomic_DNA"/>
</dbReference>
<accession>A0A8G2BEP8</accession>
<comment type="subcellular location">
    <subcellularLocation>
        <location evidence="3 16">Cytoplasm</location>
    </subcellularLocation>
</comment>
<comment type="caution">
    <text evidence="16">Lacks conserved residue(s) required for the propagation of feature annotation.</text>
</comment>
<keyword evidence="16" id="KW-0479">Metal-binding</keyword>
<evidence type="ECO:0000256" key="14">
    <source>
        <dbReference type="ARBA" id="ARBA00038036"/>
    </source>
</evidence>
<dbReference type="NCBIfam" id="NF009855">
    <property type="entry name" value="PRK13321.1"/>
    <property type="match status" value="1"/>
</dbReference>
<protein>
    <recommendedName>
        <fullName evidence="15 16">Type III pantothenate kinase</fullName>
        <ecNumber evidence="6 16">2.7.1.33</ecNumber>
    </recommendedName>
    <alternativeName>
        <fullName evidence="16">PanK-III</fullName>
    </alternativeName>
    <alternativeName>
        <fullName evidence="16">Pantothenic acid kinase</fullName>
    </alternativeName>
</protein>
<keyword evidence="11 16" id="KW-0067">ATP-binding</keyword>
<sequence>MLLVIDCGNTNTVFAVYEDGREEPIGSWRTSTNADRTADEYAVWLTQLMALDALNTGGIDSVIIATVVPATLFNLKTLCRKHFGIDPMVIGQSPTEIGIEVRIDRPEEVGADRVVNAVAAHKLYGGPLIVVDFGTATTFDVVEDDGGYAGGIICPGINLSLEALYMAAAQLPRVAIRPPERMPGDNDPVRVIGKNTRAAMHSGIFWGYVAMIEGLVARIRTEYGRPMKVVGTGGLAALFADWTSAIEIVDDDLTLAGLRMIHDKNRGQTGAA</sequence>
<feature type="binding site" evidence="16">
    <location>
        <position position="132"/>
    </location>
    <ligand>
        <name>K(+)</name>
        <dbReference type="ChEBI" id="CHEBI:29103"/>
    </ligand>
</feature>
<evidence type="ECO:0000256" key="6">
    <source>
        <dbReference type="ARBA" id="ARBA00012102"/>
    </source>
</evidence>
<evidence type="ECO:0000256" key="9">
    <source>
        <dbReference type="ARBA" id="ARBA00022741"/>
    </source>
</evidence>
<keyword evidence="10 16" id="KW-0418">Kinase</keyword>
<keyword evidence="9 16" id="KW-0547">Nucleotide-binding</keyword>
<dbReference type="NCBIfam" id="NF009848">
    <property type="entry name" value="PRK13318.1-6"/>
    <property type="match status" value="1"/>
</dbReference>
<dbReference type="GO" id="GO:0005524">
    <property type="term" value="F:ATP binding"/>
    <property type="evidence" value="ECO:0007669"/>
    <property type="project" value="UniProtKB-UniRule"/>
</dbReference>
<dbReference type="InterPro" id="IPR004619">
    <property type="entry name" value="Type_III_PanK"/>
</dbReference>
<evidence type="ECO:0000256" key="10">
    <source>
        <dbReference type="ARBA" id="ARBA00022777"/>
    </source>
</evidence>
<evidence type="ECO:0000256" key="13">
    <source>
        <dbReference type="ARBA" id="ARBA00022993"/>
    </source>
</evidence>
<evidence type="ECO:0000256" key="11">
    <source>
        <dbReference type="ARBA" id="ARBA00022840"/>
    </source>
</evidence>
<feature type="binding site" evidence="16">
    <location>
        <begin position="6"/>
        <end position="13"/>
    </location>
    <ligand>
        <name>ATP</name>
        <dbReference type="ChEBI" id="CHEBI:30616"/>
    </ligand>
</feature>
<evidence type="ECO:0000256" key="7">
    <source>
        <dbReference type="ARBA" id="ARBA00022490"/>
    </source>
</evidence>